<evidence type="ECO:0000256" key="3">
    <source>
        <dbReference type="ARBA" id="ARBA00022692"/>
    </source>
</evidence>
<evidence type="ECO:0000256" key="6">
    <source>
        <dbReference type="SAM" id="Phobius"/>
    </source>
</evidence>
<dbReference type="CDD" id="cd09157">
    <property type="entry name" value="PLDc_CLS_unchar2_1"/>
    <property type="match status" value="1"/>
</dbReference>
<evidence type="ECO:0000256" key="2">
    <source>
        <dbReference type="ARBA" id="ARBA00022475"/>
    </source>
</evidence>
<dbReference type="Pfam" id="PF13396">
    <property type="entry name" value="PLDc_N"/>
    <property type="match status" value="1"/>
</dbReference>
<feature type="domain" description="PLD phosphodiesterase" evidence="7">
    <location>
        <begin position="227"/>
        <end position="254"/>
    </location>
</feature>
<dbReference type="GO" id="GO:0005886">
    <property type="term" value="C:plasma membrane"/>
    <property type="evidence" value="ECO:0007669"/>
    <property type="project" value="UniProtKB-SubCell"/>
</dbReference>
<feature type="domain" description="PLD phosphodiesterase" evidence="7">
    <location>
        <begin position="407"/>
        <end position="429"/>
    </location>
</feature>
<dbReference type="GO" id="GO:0032049">
    <property type="term" value="P:cardiolipin biosynthetic process"/>
    <property type="evidence" value="ECO:0007669"/>
    <property type="project" value="UniProtKB-ARBA"/>
</dbReference>
<sequence>MNDVIGAARQLFAGIHLWTLLLALWPLIALGTAGHALMTKRDARAAWGWIAVCWLFPFAGPALYYVFGINRLHTHAQRFAIDRSGRHIGSAHATDIRNRPPTSPAVPGWLDEVARTADVLTRRPLLGGNSVTPLHNGEQAYPRMLAAIAAAQDTVWLATYIFDNDEIGQQFVAALAAAQARGVQVKVLIDDTGERYSWPRIGRSLNAAGIAFARFNPLRLLPPALHLNLRNHRKLLLVDGCIGFTGGMNIGARHLAEDPQNRRPTIDLHFELQGVIVRQMADVFAEDWAFAAHEKIGVPEPRTIGGGTVICRAITDGPNEDFEQLNFVLHAAIAAARREILIMTPYFLPSAELIAALQGAALRGVRTVILLPRHNNLPYVGWAAQHSLAQLLERGVRVRFQPGAFCHSKLFVVDGMYALIGSANWDPRSLLLNFELNVEIYDAAVAQGLAAHFAASWQESDELLWRDAQHLPFWRRLRNALFWLFSPYL</sequence>
<gene>
    <name evidence="8" type="ORF">G7Y85_12300</name>
</gene>
<organism evidence="8 9">
    <name type="scientific">Solimonas terrae</name>
    <dbReference type="NCBI Taxonomy" id="1396819"/>
    <lineage>
        <taxon>Bacteria</taxon>
        <taxon>Pseudomonadati</taxon>
        <taxon>Pseudomonadota</taxon>
        <taxon>Gammaproteobacteria</taxon>
        <taxon>Nevskiales</taxon>
        <taxon>Nevskiaceae</taxon>
        <taxon>Solimonas</taxon>
    </lineage>
</organism>
<proteinExistence type="predicted"/>
<keyword evidence="5 6" id="KW-0472">Membrane</keyword>
<dbReference type="Pfam" id="PF13091">
    <property type="entry name" value="PLDc_2"/>
    <property type="match status" value="2"/>
</dbReference>
<dbReference type="PANTHER" id="PTHR21248:SF22">
    <property type="entry name" value="PHOSPHOLIPASE D"/>
    <property type="match status" value="1"/>
</dbReference>
<comment type="caution">
    <text evidence="8">The sequence shown here is derived from an EMBL/GenBank/DDBJ whole genome shotgun (WGS) entry which is preliminary data.</text>
</comment>
<dbReference type="RefSeq" id="WP_166257272.1">
    <property type="nucleotide sequence ID" value="NZ_JAAMOW010000006.1"/>
</dbReference>
<feature type="transmembrane region" description="Helical" evidence="6">
    <location>
        <begin position="46"/>
        <end position="67"/>
    </location>
</feature>
<dbReference type="PANTHER" id="PTHR21248">
    <property type="entry name" value="CARDIOLIPIN SYNTHASE"/>
    <property type="match status" value="1"/>
</dbReference>
<dbReference type="InterPro" id="IPR025202">
    <property type="entry name" value="PLD-like_dom"/>
</dbReference>
<dbReference type="AlphaFoldDB" id="A0A6M2BSH9"/>
<name>A0A6M2BSH9_9GAMM</name>
<evidence type="ECO:0000256" key="5">
    <source>
        <dbReference type="ARBA" id="ARBA00023136"/>
    </source>
</evidence>
<dbReference type="PROSITE" id="PS50035">
    <property type="entry name" value="PLD"/>
    <property type="match status" value="2"/>
</dbReference>
<dbReference type="EMBL" id="JAAMOW010000006">
    <property type="protein sequence ID" value="NGY05546.1"/>
    <property type="molecule type" value="Genomic_DNA"/>
</dbReference>
<evidence type="ECO:0000313" key="9">
    <source>
        <dbReference type="Proteomes" id="UP000472676"/>
    </source>
</evidence>
<keyword evidence="4 6" id="KW-1133">Transmembrane helix</keyword>
<dbReference type="InterPro" id="IPR027379">
    <property type="entry name" value="CLS_N"/>
</dbReference>
<dbReference type="Proteomes" id="UP000472676">
    <property type="component" value="Unassembled WGS sequence"/>
</dbReference>
<dbReference type="InterPro" id="IPR001736">
    <property type="entry name" value="PLipase_D/transphosphatidylase"/>
</dbReference>
<protein>
    <submittedName>
        <fullName evidence="8">Cardiolipin synthase</fullName>
    </submittedName>
</protein>
<evidence type="ECO:0000259" key="7">
    <source>
        <dbReference type="PROSITE" id="PS50035"/>
    </source>
</evidence>
<evidence type="ECO:0000256" key="4">
    <source>
        <dbReference type="ARBA" id="ARBA00022989"/>
    </source>
</evidence>
<keyword evidence="9" id="KW-1185">Reference proteome</keyword>
<feature type="transmembrane region" description="Helical" evidence="6">
    <location>
        <begin position="12"/>
        <end position="34"/>
    </location>
</feature>
<keyword evidence="3 6" id="KW-0812">Transmembrane</keyword>
<dbReference type="Gene3D" id="3.30.870.10">
    <property type="entry name" value="Endonuclease Chain A"/>
    <property type="match status" value="2"/>
</dbReference>
<dbReference type="GO" id="GO:0008808">
    <property type="term" value="F:cardiolipin synthase activity"/>
    <property type="evidence" value="ECO:0007669"/>
    <property type="project" value="TreeGrafter"/>
</dbReference>
<reference evidence="8 9" key="1">
    <citation type="journal article" date="2014" name="Int. J. Syst. Evol. Microbiol.">
        <title>Solimonas terrae sp. nov., isolated from soil.</title>
        <authorList>
            <person name="Kim S.J."/>
            <person name="Moon J.Y."/>
            <person name="Weon H.Y."/>
            <person name="Ahn J.H."/>
            <person name="Chen W.M."/>
            <person name="Kwon S.W."/>
        </authorList>
    </citation>
    <scope>NUCLEOTIDE SEQUENCE [LARGE SCALE GENOMIC DNA]</scope>
    <source>
        <strain evidence="8 9">KIS83-12</strain>
    </source>
</reference>
<dbReference type="SMART" id="SM00155">
    <property type="entry name" value="PLDc"/>
    <property type="match status" value="2"/>
</dbReference>
<dbReference type="SUPFAM" id="SSF56024">
    <property type="entry name" value="Phospholipase D/nuclease"/>
    <property type="match status" value="2"/>
</dbReference>
<comment type="subcellular location">
    <subcellularLocation>
        <location evidence="1">Cell membrane</location>
        <topology evidence="1">Multi-pass membrane protein</topology>
    </subcellularLocation>
</comment>
<accession>A0A6M2BSH9</accession>
<evidence type="ECO:0000313" key="8">
    <source>
        <dbReference type="EMBL" id="NGY05546.1"/>
    </source>
</evidence>
<evidence type="ECO:0000256" key="1">
    <source>
        <dbReference type="ARBA" id="ARBA00004651"/>
    </source>
</evidence>
<keyword evidence="2" id="KW-1003">Cell membrane</keyword>